<name>A0ABN1FIU4_9HYPH</name>
<sequence length="260" mass="28685">MNFQATAKHETTVLRVLKFLQKSPAKPEQGAKQSMMILNSSNGALSVSEECLVRLAREGYLLVDKKQQLTLSQQGVDYIKLQKNKNIADICLHNTGKAKVIKVNLAESPLAVLYRMKTSSGQSFLTESEFNAGERLRSDFTRGSMMPRITANWEANVNSHSRGALHGSVELSDGALSARLRVEKALDAVGPELSGALVDICCFLKTVSQVEAERLWPARSAKMMIKTGLSMLHRHYHPVAKGRTSSGILHWGAHDYRPAL</sequence>
<evidence type="ECO:0000259" key="1">
    <source>
        <dbReference type="Pfam" id="PF20057"/>
    </source>
</evidence>
<accession>A0ABN1FIU4</accession>
<protein>
    <submittedName>
        <fullName evidence="2">DUF6456 domain-containing protein</fullName>
    </submittedName>
</protein>
<dbReference type="Proteomes" id="UP001424441">
    <property type="component" value="Unassembled WGS sequence"/>
</dbReference>
<dbReference type="Pfam" id="PF20057">
    <property type="entry name" value="DUF6456"/>
    <property type="match status" value="1"/>
</dbReference>
<dbReference type="InterPro" id="IPR045599">
    <property type="entry name" value="DUF6456"/>
</dbReference>
<proteinExistence type="predicted"/>
<evidence type="ECO:0000313" key="2">
    <source>
        <dbReference type="EMBL" id="GAA0591654.1"/>
    </source>
</evidence>
<dbReference type="RefSeq" id="WP_343800447.1">
    <property type="nucleotide sequence ID" value="NZ_BAAADE010000001.1"/>
</dbReference>
<evidence type="ECO:0000313" key="3">
    <source>
        <dbReference type="Proteomes" id="UP001424441"/>
    </source>
</evidence>
<feature type="domain" description="DUF6456" evidence="1">
    <location>
        <begin position="102"/>
        <end position="237"/>
    </location>
</feature>
<organism evidence="2 3">
    <name type="scientific">Paenochrobactrum glaciei</name>
    <dbReference type="NCBI Taxonomy" id="486407"/>
    <lineage>
        <taxon>Bacteria</taxon>
        <taxon>Pseudomonadati</taxon>
        <taxon>Pseudomonadota</taxon>
        <taxon>Alphaproteobacteria</taxon>
        <taxon>Hyphomicrobiales</taxon>
        <taxon>Brucellaceae</taxon>
        <taxon>Paenochrobactrum</taxon>
    </lineage>
</organism>
<keyword evidence="3" id="KW-1185">Reference proteome</keyword>
<reference evidence="2 3" key="1">
    <citation type="journal article" date="2019" name="Int. J. Syst. Evol. Microbiol.">
        <title>The Global Catalogue of Microorganisms (GCM) 10K type strain sequencing project: providing services to taxonomists for standard genome sequencing and annotation.</title>
        <authorList>
            <consortium name="The Broad Institute Genomics Platform"/>
            <consortium name="The Broad Institute Genome Sequencing Center for Infectious Disease"/>
            <person name="Wu L."/>
            <person name="Ma J."/>
        </authorList>
    </citation>
    <scope>NUCLEOTIDE SEQUENCE [LARGE SCALE GENOMIC DNA]</scope>
    <source>
        <strain evidence="2 3">JCM 15115</strain>
    </source>
</reference>
<dbReference type="EMBL" id="BAAADE010000001">
    <property type="protein sequence ID" value="GAA0591654.1"/>
    <property type="molecule type" value="Genomic_DNA"/>
</dbReference>
<gene>
    <name evidence="2" type="ORF">GCM10008943_03360</name>
</gene>
<comment type="caution">
    <text evidence="2">The sequence shown here is derived from an EMBL/GenBank/DDBJ whole genome shotgun (WGS) entry which is preliminary data.</text>
</comment>